<keyword evidence="5" id="KW-1185">Reference proteome</keyword>
<evidence type="ECO:0000256" key="2">
    <source>
        <dbReference type="ARBA" id="ARBA00022723"/>
    </source>
</evidence>
<dbReference type="InterPro" id="IPR027806">
    <property type="entry name" value="HARBI1_dom"/>
</dbReference>
<protein>
    <recommendedName>
        <fullName evidence="3">DDE Tnp4 domain-containing protein</fullName>
    </recommendedName>
</protein>
<organism evidence="4 5">
    <name type="scientific">Photinus pyralis</name>
    <name type="common">Common eastern firefly</name>
    <name type="synonym">Lampyris pyralis</name>
    <dbReference type="NCBI Taxonomy" id="7054"/>
    <lineage>
        <taxon>Eukaryota</taxon>
        <taxon>Metazoa</taxon>
        <taxon>Ecdysozoa</taxon>
        <taxon>Arthropoda</taxon>
        <taxon>Hexapoda</taxon>
        <taxon>Insecta</taxon>
        <taxon>Pterygota</taxon>
        <taxon>Neoptera</taxon>
        <taxon>Endopterygota</taxon>
        <taxon>Coleoptera</taxon>
        <taxon>Polyphaga</taxon>
        <taxon>Elateriformia</taxon>
        <taxon>Elateroidea</taxon>
        <taxon>Lampyridae</taxon>
        <taxon>Lampyrinae</taxon>
        <taxon>Photinus</taxon>
    </lineage>
</organism>
<evidence type="ECO:0000313" key="5">
    <source>
        <dbReference type="Proteomes" id="UP000327044"/>
    </source>
</evidence>
<gene>
    <name evidence="4" type="ORF">PPYR_01645</name>
</gene>
<evidence type="ECO:0000259" key="3">
    <source>
        <dbReference type="Pfam" id="PF13359"/>
    </source>
</evidence>
<feature type="non-terminal residue" evidence="4">
    <location>
        <position position="1"/>
    </location>
</feature>
<comment type="caution">
    <text evidence="4">The sequence shown here is derived from an EMBL/GenBank/DDBJ whole genome shotgun (WGS) entry which is preliminary data.</text>
</comment>
<dbReference type="Proteomes" id="UP000327044">
    <property type="component" value="Unassembled WGS sequence"/>
</dbReference>
<dbReference type="InParanoid" id="A0A5N4B4Z4"/>
<keyword evidence="2" id="KW-0479">Metal-binding</keyword>
<comment type="cofactor">
    <cofactor evidence="1">
        <name>a divalent metal cation</name>
        <dbReference type="ChEBI" id="CHEBI:60240"/>
    </cofactor>
</comment>
<name>A0A5N4B4Z4_PHOPY</name>
<evidence type="ECO:0000256" key="1">
    <source>
        <dbReference type="ARBA" id="ARBA00001968"/>
    </source>
</evidence>
<dbReference type="GO" id="GO:0046872">
    <property type="term" value="F:metal ion binding"/>
    <property type="evidence" value="ECO:0007669"/>
    <property type="project" value="UniProtKB-KW"/>
</dbReference>
<sequence>LQLYIYINIGMNGRLSDGGIFWESDLSKALERNWLNIPEDKALPGRIMPVPHVIVADAAFTLSNVILKPYPFRGLTHQQKIFNYRLSRARQKAKVVAQACCALHNYLQHKNRDYFKNVEETVDRRYRFVYGLSRQHGDKPTGRALQIRQEFTDYVNGNGRVPWQDDMV</sequence>
<accession>A0A5N4B4Z4</accession>
<proteinExistence type="predicted"/>
<feature type="domain" description="DDE Tnp4" evidence="3">
    <location>
        <begin position="5"/>
        <end position="94"/>
    </location>
</feature>
<dbReference type="AlphaFoldDB" id="A0A5N4B4Z4"/>
<evidence type="ECO:0000313" key="4">
    <source>
        <dbReference type="EMBL" id="KAB0804675.1"/>
    </source>
</evidence>
<dbReference type="EMBL" id="VVIM01000001">
    <property type="protein sequence ID" value="KAB0804675.1"/>
    <property type="molecule type" value="Genomic_DNA"/>
</dbReference>
<reference evidence="4 5" key="1">
    <citation type="journal article" date="2018" name="Elife">
        <title>Firefly genomes illuminate parallel origins of bioluminescence in beetles.</title>
        <authorList>
            <person name="Fallon T.R."/>
            <person name="Lower S.E."/>
            <person name="Chang C.H."/>
            <person name="Bessho-Uehara M."/>
            <person name="Martin G.J."/>
            <person name="Bewick A.J."/>
            <person name="Behringer M."/>
            <person name="Debat H.J."/>
            <person name="Wong I."/>
            <person name="Day J.C."/>
            <person name="Suvorov A."/>
            <person name="Silva C.J."/>
            <person name="Stanger-Hall K.F."/>
            <person name="Hall D.W."/>
            <person name="Schmitz R.J."/>
            <person name="Nelson D.R."/>
            <person name="Lewis S.M."/>
            <person name="Shigenobu S."/>
            <person name="Bybee S.M."/>
            <person name="Larracuente A.M."/>
            <person name="Oba Y."/>
            <person name="Weng J.K."/>
        </authorList>
    </citation>
    <scope>NUCLEOTIDE SEQUENCE [LARGE SCALE GENOMIC DNA]</scope>
    <source>
        <strain evidence="4">1611_PpyrPB1</strain>
        <tissue evidence="4">Whole body</tissue>
    </source>
</reference>
<dbReference type="Pfam" id="PF13359">
    <property type="entry name" value="DDE_Tnp_4"/>
    <property type="match status" value="1"/>
</dbReference>